<protein>
    <recommendedName>
        <fullName evidence="8">Protein kinase domain-containing protein</fullName>
    </recommendedName>
</protein>
<comment type="caution">
    <text evidence="9">The sequence shown here is derived from an EMBL/GenBank/DDBJ whole genome shotgun (WGS) entry which is preliminary data.</text>
</comment>
<dbReference type="InterPro" id="IPR011993">
    <property type="entry name" value="PH-like_dom_sf"/>
</dbReference>
<keyword evidence="2" id="KW-0808">Transferase</keyword>
<comment type="similarity">
    <text evidence="7">Belongs to the protein kinase superfamily.</text>
</comment>
<keyword evidence="1 7" id="KW-0723">Serine/threonine-protein kinase</keyword>
<keyword evidence="4" id="KW-0418">Kinase</keyword>
<feature type="binding site" evidence="6">
    <location>
        <position position="48"/>
    </location>
    <ligand>
        <name>ATP</name>
        <dbReference type="ChEBI" id="CHEBI:30616"/>
    </ligand>
</feature>
<dbReference type="PANTHER" id="PTHR24353">
    <property type="entry name" value="CYCLIC NUCLEOTIDE-DEPENDENT PROTEIN KINASE"/>
    <property type="match status" value="1"/>
</dbReference>
<evidence type="ECO:0000256" key="1">
    <source>
        <dbReference type="ARBA" id="ARBA00022527"/>
    </source>
</evidence>
<dbReference type="Pfam" id="PF14593">
    <property type="entry name" value="PH_3"/>
    <property type="match status" value="1"/>
</dbReference>
<dbReference type="SUPFAM" id="SSF50729">
    <property type="entry name" value="PH domain-like"/>
    <property type="match status" value="1"/>
</dbReference>
<evidence type="ECO:0000256" key="6">
    <source>
        <dbReference type="PROSITE-ProRule" id="PRU10141"/>
    </source>
</evidence>
<keyword evidence="5 6" id="KW-0067">ATP-binding</keyword>
<evidence type="ECO:0000313" key="10">
    <source>
        <dbReference type="Proteomes" id="UP001165060"/>
    </source>
</evidence>
<accession>A0ABQ6MQE0</accession>
<dbReference type="SUPFAM" id="SSF56112">
    <property type="entry name" value="Protein kinase-like (PK-like)"/>
    <property type="match status" value="1"/>
</dbReference>
<dbReference type="InterPro" id="IPR008271">
    <property type="entry name" value="Ser/Thr_kinase_AS"/>
</dbReference>
<keyword evidence="3 6" id="KW-0547">Nucleotide-binding</keyword>
<dbReference type="EMBL" id="BRYB01003116">
    <property type="protein sequence ID" value="GMI30726.1"/>
    <property type="molecule type" value="Genomic_DNA"/>
</dbReference>
<dbReference type="InterPro" id="IPR017441">
    <property type="entry name" value="Protein_kinase_ATP_BS"/>
</dbReference>
<dbReference type="Pfam" id="PF00069">
    <property type="entry name" value="Pkinase"/>
    <property type="match status" value="1"/>
</dbReference>
<dbReference type="PROSITE" id="PS00107">
    <property type="entry name" value="PROTEIN_KINASE_ATP"/>
    <property type="match status" value="1"/>
</dbReference>
<evidence type="ECO:0000256" key="5">
    <source>
        <dbReference type="ARBA" id="ARBA00022840"/>
    </source>
</evidence>
<evidence type="ECO:0000256" key="3">
    <source>
        <dbReference type="ARBA" id="ARBA00022741"/>
    </source>
</evidence>
<sequence>MTPKPAPSRRLGPADFLFGRTLGEGAYARVVHVRAKPGVGEGGDFAVKILEKRHIKRENKVRYVMMEKKLLSQISSPLVVKLSVSFQDDEYLYLVTDLCAGGELLNVIRHHRDYPRQRLASAGSADLPPPLPACPPEITRYYIASVVLALEHIHSRRIIHRDLKPENVLLMADGRIKLGDFGTALDLKDEGGERHNSFVGTAEYVSPEVLQNEDATASVDLWAIGCMAFQMALGHPPFRAPTEFGMFNAIINHANGSEPLEYPDNLEEPVKKLVAALLVQEPGSRLGADDDVVVVGAEYDSIREHEMFAGFNWKALEDGSMVPPYTPPAPTWLNESELIDGAEDLDAYFLEGDATPIQVIPAIASQADDAEPKPASGRDSMNDLKWRTFIPDALESEEIVKVGKVSKRKGFFARTRQLIMTDLPRLIYVDPSAMEYKGTIPWTVANPVSVKKLSATKFDVVAMTEAGERAYHLTALEPNGCDEWVEAINKLVNL</sequence>
<dbReference type="Gene3D" id="2.30.29.30">
    <property type="entry name" value="Pleckstrin-homology domain (PH domain)/Phosphotyrosine-binding domain (PTB)"/>
    <property type="match status" value="1"/>
</dbReference>
<dbReference type="InterPro" id="IPR000719">
    <property type="entry name" value="Prot_kinase_dom"/>
</dbReference>
<dbReference type="PROSITE" id="PS00108">
    <property type="entry name" value="PROTEIN_KINASE_ST"/>
    <property type="match status" value="1"/>
</dbReference>
<evidence type="ECO:0000259" key="8">
    <source>
        <dbReference type="PROSITE" id="PS50011"/>
    </source>
</evidence>
<dbReference type="Proteomes" id="UP001165060">
    <property type="component" value="Unassembled WGS sequence"/>
</dbReference>
<dbReference type="InterPro" id="IPR011009">
    <property type="entry name" value="Kinase-like_dom_sf"/>
</dbReference>
<evidence type="ECO:0000256" key="2">
    <source>
        <dbReference type="ARBA" id="ARBA00022679"/>
    </source>
</evidence>
<dbReference type="Gene3D" id="3.30.200.20">
    <property type="entry name" value="Phosphorylase Kinase, domain 1"/>
    <property type="match status" value="1"/>
</dbReference>
<gene>
    <name evidence="9" type="ORF">TeGR_g8098</name>
</gene>
<dbReference type="PROSITE" id="PS50011">
    <property type="entry name" value="PROTEIN_KINASE_DOM"/>
    <property type="match status" value="1"/>
</dbReference>
<proteinExistence type="inferred from homology"/>
<feature type="domain" description="Protein kinase" evidence="8">
    <location>
        <begin position="16"/>
        <end position="308"/>
    </location>
</feature>
<evidence type="ECO:0000256" key="7">
    <source>
        <dbReference type="RuleBase" id="RU000304"/>
    </source>
</evidence>
<keyword evidence="10" id="KW-1185">Reference proteome</keyword>
<dbReference type="SMART" id="SM00220">
    <property type="entry name" value="S_TKc"/>
    <property type="match status" value="1"/>
</dbReference>
<evidence type="ECO:0000256" key="4">
    <source>
        <dbReference type="ARBA" id="ARBA00022777"/>
    </source>
</evidence>
<organism evidence="9 10">
    <name type="scientific">Tetraparma gracilis</name>
    <dbReference type="NCBI Taxonomy" id="2962635"/>
    <lineage>
        <taxon>Eukaryota</taxon>
        <taxon>Sar</taxon>
        <taxon>Stramenopiles</taxon>
        <taxon>Ochrophyta</taxon>
        <taxon>Bolidophyceae</taxon>
        <taxon>Parmales</taxon>
        <taxon>Triparmaceae</taxon>
        <taxon>Tetraparma</taxon>
    </lineage>
</organism>
<reference evidence="9 10" key="1">
    <citation type="journal article" date="2023" name="Commun. Biol.">
        <title>Genome analysis of Parmales, the sister group of diatoms, reveals the evolutionary specialization of diatoms from phago-mixotrophs to photoautotrophs.</title>
        <authorList>
            <person name="Ban H."/>
            <person name="Sato S."/>
            <person name="Yoshikawa S."/>
            <person name="Yamada K."/>
            <person name="Nakamura Y."/>
            <person name="Ichinomiya M."/>
            <person name="Sato N."/>
            <person name="Blanc-Mathieu R."/>
            <person name="Endo H."/>
            <person name="Kuwata A."/>
            <person name="Ogata H."/>
        </authorList>
    </citation>
    <scope>NUCLEOTIDE SEQUENCE [LARGE SCALE GENOMIC DNA]</scope>
</reference>
<evidence type="ECO:0000313" key="9">
    <source>
        <dbReference type="EMBL" id="GMI30726.1"/>
    </source>
</evidence>
<dbReference type="Gene3D" id="1.10.510.10">
    <property type="entry name" value="Transferase(Phosphotransferase) domain 1"/>
    <property type="match status" value="1"/>
</dbReference>
<dbReference type="InterPro" id="IPR033931">
    <property type="entry name" value="PDK1-typ_PH"/>
</dbReference>
<name>A0ABQ6MQE0_9STRA</name>